<keyword evidence="6" id="KW-0862">Zinc</keyword>
<dbReference type="GO" id="GO:0043103">
    <property type="term" value="P:hypoxanthine salvage"/>
    <property type="evidence" value="ECO:0007669"/>
    <property type="project" value="TreeGrafter"/>
</dbReference>
<dbReference type="PANTHER" id="PTHR11409">
    <property type="entry name" value="ADENOSINE DEAMINASE"/>
    <property type="match status" value="1"/>
</dbReference>
<dbReference type="GO" id="GO:0046103">
    <property type="term" value="P:inosine biosynthetic process"/>
    <property type="evidence" value="ECO:0007669"/>
    <property type="project" value="TreeGrafter"/>
</dbReference>
<keyword evidence="9" id="KW-1185">Reference proteome</keyword>
<evidence type="ECO:0000256" key="3">
    <source>
        <dbReference type="ARBA" id="ARBA00012784"/>
    </source>
</evidence>
<evidence type="ECO:0000256" key="1">
    <source>
        <dbReference type="ARBA" id="ARBA00001947"/>
    </source>
</evidence>
<comment type="similarity">
    <text evidence="2">Belongs to the metallo-dependent hydrolases superfamily. Adenosine and AMP deaminases family.</text>
</comment>
<evidence type="ECO:0000256" key="2">
    <source>
        <dbReference type="ARBA" id="ARBA00006676"/>
    </source>
</evidence>
<keyword evidence="4" id="KW-0479">Metal-binding</keyword>
<evidence type="ECO:0000256" key="6">
    <source>
        <dbReference type="ARBA" id="ARBA00022833"/>
    </source>
</evidence>
<keyword evidence="5" id="KW-0378">Hydrolase</keyword>
<dbReference type="GO" id="GO:0004000">
    <property type="term" value="F:adenosine deaminase activity"/>
    <property type="evidence" value="ECO:0007669"/>
    <property type="project" value="UniProtKB-ARBA"/>
</dbReference>
<name>A0A916Z201_9SPHN</name>
<reference evidence="8" key="1">
    <citation type="journal article" date="2014" name="Int. J. Syst. Evol. Microbiol.">
        <title>Complete genome sequence of Corynebacterium casei LMG S-19264T (=DSM 44701T), isolated from a smear-ripened cheese.</title>
        <authorList>
            <consortium name="US DOE Joint Genome Institute (JGI-PGF)"/>
            <person name="Walter F."/>
            <person name="Albersmeier A."/>
            <person name="Kalinowski J."/>
            <person name="Ruckert C."/>
        </authorList>
    </citation>
    <scope>NUCLEOTIDE SEQUENCE</scope>
    <source>
        <strain evidence="8">CGMCC 1.15360</strain>
    </source>
</reference>
<proteinExistence type="inferred from homology"/>
<organism evidence="8 9">
    <name type="scientific">Croceicoccus mobilis</name>
    <dbReference type="NCBI Taxonomy" id="1703339"/>
    <lineage>
        <taxon>Bacteria</taxon>
        <taxon>Pseudomonadati</taxon>
        <taxon>Pseudomonadota</taxon>
        <taxon>Alphaproteobacteria</taxon>
        <taxon>Sphingomonadales</taxon>
        <taxon>Erythrobacteraceae</taxon>
        <taxon>Croceicoccus</taxon>
    </lineage>
</organism>
<dbReference type="InterPro" id="IPR006330">
    <property type="entry name" value="Ado/ade_deaminase"/>
</dbReference>
<dbReference type="EC" id="3.5.4.4" evidence="3"/>
<dbReference type="Gene3D" id="3.20.20.140">
    <property type="entry name" value="Metal-dependent hydrolases"/>
    <property type="match status" value="1"/>
</dbReference>
<reference evidence="8" key="2">
    <citation type="submission" date="2020-09" db="EMBL/GenBank/DDBJ databases">
        <authorList>
            <person name="Sun Q."/>
            <person name="Zhou Y."/>
        </authorList>
    </citation>
    <scope>NUCLEOTIDE SEQUENCE</scope>
    <source>
        <strain evidence="8">CGMCC 1.15360</strain>
    </source>
</reference>
<dbReference type="SUPFAM" id="SSF51556">
    <property type="entry name" value="Metallo-dependent hydrolases"/>
    <property type="match status" value="1"/>
</dbReference>
<protein>
    <recommendedName>
        <fullName evidence="3">adenosine deaminase</fullName>
        <ecNumber evidence="3">3.5.4.4</ecNumber>
    </recommendedName>
</protein>
<evidence type="ECO:0000313" key="8">
    <source>
        <dbReference type="EMBL" id="GGD70754.1"/>
    </source>
</evidence>
<sequence>MLAVPSAAMADSASEAEAAKVFDTIREEPQMLRMFLQAMPKGADLHNHLSGTPSAEDYLGWAAAEGYCADPATLGLVPAPCEGADKIGRIAAERPFLYARLIDRLSTRGWQAGVDSDEVTGHTQFFKSFDLFGMVARDNVAPMMMVALRTAAGDNLTYLELMHNPVVMGPYVMGASADPLGEADLAAWLDREIPAIAPHIAAARSELDAEEAETRTGLGCGTEGAEAACDVAIRYLGSALRALPPQQVFRSLLFSFALSDADPRFVGVNIVMPEDWAVAMRDYDLHMAMFRLLEERYPDVHVTMHAGELAFGLVPPAAMKDHMAKAIASGAERIGHGTGIAYEADAPATLARMASEGIAVEVNLTSNAVILGVEGDEHPIDLYRSFGVPVTLSTDDQGILRTDLTGEYERAVTEHGFDYAAMKQVSRNGLEYAFLPGTSLWRDGNVGTPIDACSATFVSRMCKTALANSEKARLQLALEQEFEEFERSSARFAGAAYEAGSE</sequence>
<evidence type="ECO:0000256" key="5">
    <source>
        <dbReference type="ARBA" id="ARBA00022801"/>
    </source>
</evidence>
<comment type="caution">
    <text evidence="8">The sequence shown here is derived from an EMBL/GenBank/DDBJ whole genome shotgun (WGS) entry which is preliminary data.</text>
</comment>
<dbReference type="GO" id="GO:0046872">
    <property type="term" value="F:metal ion binding"/>
    <property type="evidence" value="ECO:0007669"/>
    <property type="project" value="UniProtKB-KW"/>
</dbReference>
<dbReference type="GO" id="GO:0005829">
    <property type="term" value="C:cytosol"/>
    <property type="evidence" value="ECO:0007669"/>
    <property type="project" value="TreeGrafter"/>
</dbReference>
<evidence type="ECO:0000256" key="4">
    <source>
        <dbReference type="ARBA" id="ARBA00022723"/>
    </source>
</evidence>
<evidence type="ECO:0000313" key="9">
    <source>
        <dbReference type="Proteomes" id="UP000612349"/>
    </source>
</evidence>
<evidence type="ECO:0000259" key="7">
    <source>
        <dbReference type="Pfam" id="PF00962"/>
    </source>
</evidence>
<dbReference type="Proteomes" id="UP000612349">
    <property type="component" value="Unassembled WGS sequence"/>
</dbReference>
<accession>A0A916Z201</accession>
<dbReference type="Pfam" id="PF00962">
    <property type="entry name" value="A_deaminase"/>
    <property type="match status" value="1"/>
</dbReference>
<dbReference type="EMBL" id="BMIP01000004">
    <property type="protein sequence ID" value="GGD70754.1"/>
    <property type="molecule type" value="Genomic_DNA"/>
</dbReference>
<feature type="domain" description="Adenosine deaminase" evidence="7">
    <location>
        <begin position="196"/>
        <end position="436"/>
    </location>
</feature>
<dbReference type="InterPro" id="IPR032466">
    <property type="entry name" value="Metal_Hydrolase"/>
</dbReference>
<dbReference type="AlphaFoldDB" id="A0A916Z201"/>
<dbReference type="PANTHER" id="PTHR11409:SF43">
    <property type="entry name" value="ADENOSINE DEAMINASE"/>
    <property type="match status" value="1"/>
</dbReference>
<dbReference type="InterPro" id="IPR001365">
    <property type="entry name" value="A_deaminase_dom"/>
</dbReference>
<dbReference type="GO" id="GO:0006154">
    <property type="term" value="P:adenosine catabolic process"/>
    <property type="evidence" value="ECO:0007669"/>
    <property type="project" value="TreeGrafter"/>
</dbReference>
<gene>
    <name evidence="8" type="primary">add</name>
    <name evidence="8" type="ORF">GCM10010990_20330</name>
</gene>
<comment type="cofactor">
    <cofactor evidence="1">
        <name>Zn(2+)</name>
        <dbReference type="ChEBI" id="CHEBI:29105"/>
    </cofactor>
</comment>